<reference evidence="3" key="1">
    <citation type="journal article" date="2019" name="Int. J. Syst. Evol. Microbiol.">
        <title>The Global Catalogue of Microorganisms (GCM) 10K type strain sequencing project: providing services to taxonomists for standard genome sequencing and annotation.</title>
        <authorList>
            <consortium name="The Broad Institute Genomics Platform"/>
            <consortium name="The Broad Institute Genome Sequencing Center for Infectious Disease"/>
            <person name="Wu L."/>
            <person name="Ma J."/>
        </authorList>
    </citation>
    <scope>NUCLEOTIDE SEQUENCE [LARGE SCALE GENOMIC DNA]</scope>
    <source>
        <strain evidence="3">CGMCC 4.7382</strain>
    </source>
</reference>
<name>A0ABW2KND2_9ACTN</name>
<dbReference type="Proteomes" id="UP001596540">
    <property type="component" value="Unassembled WGS sequence"/>
</dbReference>
<feature type="region of interest" description="Disordered" evidence="1">
    <location>
        <begin position="1"/>
        <end position="39"/>
    </location>
</feature>
<dbReference type="EMBL" id="JBHTBH010000020">
    <property type="protein sequence ID" value="MFC7331407.1"/>
    <property type="molecule type" value="Genomic_DNA"/>
</dbReference>
<proteinExistence type="predicted"/>
<keyword evidence="3" id="KW-1185">Reference proteome</keyword>
<organism evidence="2 3">
    <name type="scientific">Marinactinospora rubrisoli</name>
    <dbReference type="NCBI Taxonomy" id="2715399"/>
    <lineage>
        <taxon>Bacteria</taxon>
        <taxon>Bacillati</taxon>
        <taxon>Actinomycetota</taxon>
        <taxon>Actinomycetes</taxon>
        <taxon>Streptosporangiales</taxon>
        <taxon>Nocardiopsidaceae</taxon>
        <taxon>Marinactinospora</taxon>
    </lineage>
</organism>
<sequence length="82" mass="8565">MATAHAEVSDLRFSPPPRAAGRLRRYAPAPRPAETGAPRIPDYAACDITVHADDIAALDAALDGYQPPASVRVRTRGEGAAG</sequence>
<evidence type="ECO:0000313" key="3">
    <source>
        <dbReference type="Proteomes" id="UP001596540"/>
    </source>
</evidence>
<protein>
    <submittedName>
        <fullName evidence="2">Uncharacterized protein</fullName>
    </submittedName>
</protein>
<dbReference type="RefSeq" id="WP_379874228.1">
    <property type="nucleotide sequence ID" value="NZ_JBHTBH010000020.1"/>
</dbReference>
<evidence type="ECO:0000256" key="1">
    <source>
        <dbReference type="SAM" id="MobiDB-lite"/>
    </source>
</evidence>
<comment type="caution">
    <text evidence="2">The sequence shown here is derived from an EMBL/GenBank/DDBJ whole genome shotgun (WGS) entry which is preliminary data.</text>
</comment>
<gene>
    <name evidence="2" type="ORF">ACFQRF_27055</name>
</gene>
<accession>A0ABW2KND2</accession>
<evidence type="ECO:0000313" key="2">
    <source>
        <dbReference type="EMBL" id="MFC7331407.1"/>
    </source>
</evidence>